<reference evidence="10" key="1">
    <citation type="submission" date="2023-03" db="EMBL/GenBank/DDBJ databases">
        <authorList>
            <person name="Julca I."/>
        </authorList>
    </citation>
    <scope>NUCLEOTIDE SEQUENCE</scope>
</reference>
<evidence type="ECO:0000256" key="4">
    <source>
        <dbReference type="ARBA" id="ARBA00022475"/>
    </source>
</evidence>
<comment type="subcellular location">
    <subcellularLocation>
        <location evidence="1 8">Cell membrane</location>
        <topology evidence="1 8">Multi-pass membrane protein</topology>
    </subcellularLocation>
</comment>
<keyword evidence="4 8" id="KW-1003">Cell membrane</keyword>
<dbReference type="EMBL" id="OX459124">
    <property type="protein sequence ID" value="CAI9113257.1"/>
    <property type="molecule type" value="Genomic_DNA"/>
</dbReference>
<dbReference type="InterPro" id="IPR006702">
    <property type="entry name" value="CASP_dom"/>
</dbReference>
<sequence length="183" mass="20010">MASKKVVNSVLALRVVTLLLLAASVVVMVLNKVKFSDGSKFSFSDLHAYRYEVAVVGVGFVYTLIQLPFAIFHAATGKRWIKGSFLPELDFYGDKVVSWILATGVGVGFGITFEVKRFLDQFFTAFEQVGGAADGGNQELKETESKTSKFFDRADIATGILLVGFAIMAITSVLTSLKKRSKY</sequence>
<feature type="domain" description="Casparian strip membrane protein" evidence="9">
    <location>
        <begin position="9"/>
        <end position="112"/>
    </location>
</feature>
<evidence type="ECO:0000256" key="8">
    <source>
        <dbReference type="RuleBase" id="RU361233"/>
    </source>
</evidence>
<dbReference type="PANTHER" id="PTHR33573:SF17">
    <property type="entry name" value="CASP-LIKE PROTEIN 4D1"/>
    <property type="match status" value="1"/>
</dbReference>
<accession>A0AAV1E1R6</accession>
<comment type="similarity">
    <text evidence="2 8">Belongs to the Casparian strip membrane proteins (CASP) family.</text>
</comment>
<evidence type="ECO:0000256" key="5">
    <source>
        <dbReference type="ARBA" id="ARBA00022692"/>
    </source>
</evidence>
<evidence type="ECO:0000259" key="9">
    <source>
        <dbReference type="Pfam" id="PF04535"/>
    </source>
</evidence>
<dbReference type="Pfam" id="PF04535">
    <property type="entry name" value="CASP_dom"/>
    <property type="match status" value="1"/>
</dbReference>
<gene>
    <name evidence="10" type="ORF">OLC1_LOCUS20303</name>
</gene>
<evidence type="ECO:0000313" key="11">
    <source>
        <dbReference type="Proteomes" id="UP001161247"/>
    </source>
</evidence>
<protein>
    <recommendedName>
        <fullName evidence="8">CASP-like protein</fullName>
    </recommendedName>
</protein>
<evidence type="ECO:0000256" key="3">
    <source>
        <dbReference type="ARBA" id="ARBA00011489"/>
    </source>
</evidence>
<proteinExistence type="inferred from homology"/>
<feature type="transmembrane region" description="Helical" evidence="8">
    <location>
        <begin position="156"/>
        <end position="177"/>
    </location>
</feature>
<dbReference type="Proteomes" id="UP001161247">
    <property type="component" value="Chromosome 7"/>
</dbReference>
<evidence type="ECO:0000256" key="7">
    <source>
        <dbReference type="ARBA" id="ARBA00023136"/>
    </source>
</evidence>
<feature type="transmembrane region" description="Helical" evidence="8">
    <location>
        <begin position="12"/>
        <end position="33"/>
    </location>
</feature>
<name>A0AAV1E1R6_OLDCO</name>
<evidence type="ECO:0000313" key="10">
    <source>
        <dbReference type="EMBL" id="CAI9113257.1"/>
    </source>
</evidence>
<dbReference type="PANTHER" id="PTHR33573">
    <property type="entry name" value="CASP-LIKE PROTEIN 4A4"/>
    <property type="match status" value="1"/>
</dbReference>
<dbReference type="AlphaFoldDB" id="A0AAV1E1R6"/>
<dbReference type="GO" id="GO:0005886">
    <property type="term" value="C:plasma membrane"/>
    <property type="evidence" value="ECO:0007669"/>
    <property type="project" value="UniProtKB-SubCell"/>
</dbReference>
<feature type="transmembrane region" description="Helical" evidence="8">
    <location>
        <begin position="96"/>
        <end position="113"/>
    </location>
</feature>
<keyword evidence="5 8" id="KW-0812">Transmembrane</keyword>
<feature type="transmembrane region" description="Helical" evidence="8">
    <location>
        <begin position="53"/>
        <end position="75"/>
    </location>
</feature>
<evidence type="ECO:0000256" key="1">
    <source>
        <dbReference type="ARBA" id="ARBA00004651"/>
    </source>
</evidence>
<keyword evidence="6 8" id="KW-1133">Transmembrane helix</keyword>
<evidence type="ECO:0000256" key="2">
    <source>
        <dbReference type="ARBA" id="ARBA00007651"/>
    </source>
</evidence>
<organism evidence="10 11">
    <name type="scientific">Oldenlandia corymbosa var. corymbosa</name>
    <dbReference type="NCBI Taxonomy" id="529605"/>
    <lineage>
        <taxon>Eukaryota</taxon>
        <taxon>Viridiplantae</taxon>
        <taxon>Streptophyta</taxon>
        <taxon>Embryophyta</taxon>
        <taxon>Tracheophyta</taxon>
        <taxon>Spermatophyta</taxon>
        <taxon>Magnoliopsida</taxon>
        <taxon>eudicotyledons</taxon>
        <taxon>Gunneridae</taxon>
        <taxon>Pentapetalae</taxon>
        <taxon>asterids</taxon>
        <taxon>lamiids</taxon>
        <taxon>Gentianales</taxon>
        <taxon>Rubiaceae</taxon>
        <taxon>Rubioideae</taxon>
        <taxon>Spermacoceae</taxon>
        <taxon>Hedyotis-Oldenlandia complex</taxon>
        <taxon>Oldenlandia</taxon>
    </lineage>
</organism>
<evidence type="ECO:0000256" key="6">
    <source>
        <dbReference type="ARBA" id="ARBA00022989"/>
    </source>
</evidence>
<comment type="subunit">
    <text evidence="3 8">Homodimer and heterodimers.</text>
</comment>
<keyword evidence="7 8" id="KW-0472">Membrane</keyword>
<keyword evidence="11" id="KW-1185">Reference proteome</keyword>